<keyword evidence="2" id="KW-1185">Reference proteome</keyword>
<sequence>MEGKKMLHLLKSVASALMSFARAIDTAHAIQLGLLAPEKRPPRADR</sequence>
<evidence type="ECO:0000313" key="2">
    <source>
        <dbReference type="Proteomes" id="UP000625527"/>
    </source>
</evidence>
<gene>
    <name evidence="1" type="ORF">IHE71_17135</name>
</gene>
<protein>
    <submittedName>
        <fullName evidence="1">Uncharacterized protein</fullName>
    </submittedName>
</protein>
<accession>A0ABR9N1A5</accession>
<dbReference type="RefSeq" id="WP_192863970.1">
    <property type="nucleotide sequence ID" value="NZ_JADAQT010000102.1"/>
</dbReference>
<name>A0ABR9N1A5_9MICO</name>
<dbReference type="EMBL" id="JADAQT010000102">
    <property type="protein sequence ID" value="MBE1877414.1"/>
    <property type="molecule type" value="Genomic_DNA"/>
</dbReference>
<comment type="caution">
    <text evidence="1">The sequence shown here is derived from an EMBL/GenBank/DDBJ whole genome shotgun (WGS) entry which is preliminary data.</text>
</comment>
<reference evidence="1 2" key="1">
    <citation type="submission" date="2020-10" db="EMBL/GenBank/DDBJ databases">
        <title>Myceligenerans pegani sp. nov., an endophytic actinomycete isolated from Peganum harmala L. in Xinjiang, China.</title>
        <authorList>
            <person name="Xin L."/>
        </authorList>
    </citation>
    <scope>NUCLEOTIDE SEQUENCE [LARGE SCALE GENOMIC DNA]</scope>
    <source>
        <strain evidence="1 2">TRM65318</strain>
    </source>
</reference>
<proteinExistence type="predicted"/>
<evidence type="ECO:0000313" key="1">
    <source>
        <dbReference type="EMBL" id="MBE1877414.1"/>
    </source>
</evidence>
<dbReference type="Proteomes" id="UP000625527">
    <property type="component" value="Unassembled WGS sequence"/>
</dbReference>
<organism evidence="1 2">
    <name type="scientific">Myceligenerans pegani</name>
    <dbReference type="NCBI Taxonomy" id="2776917"/>
    <lineage>
        <taxon>Bacteria</taxon>
        <taxon>Bacillati</taxon>
        <taxon>Actinomycetota</taxon>
        <taxon>Actinomycetes</taxon>
        <taxon>Micrococcales</taxon>
        <taxon>Promicromonosporaceae</taxon>
        <taxon>Myceligenerans</taxon>
    </lineage>
</organism>